<dbReference type="PROSITE" id="PS51784">
    <property type="entry name" value="EXOI_SH3"/>
    <property type="match status" value="1"/>
</dbReference>
<dbReference type="NCBIfam" id="NF008746">
    <property type="entry name" value="PRK11779.1"/>
    <property type="match status" value="1"/>
</dbReference>
<dbReference type="InterPro" id="IPR023607">
    <property type="entry name" value="Exodeoxyribonuclease_I"/>
</dbReference>
<evidence type="ECO:0000256" key="14">
    <source>
        <dbReference type="PIRNR" id="PIRNR000977"/>
    </source>
</evidence>
<keyword evidence="12 14" id="KW-0234">DNA repair</keyword>
<evidence type="ECO:0000256" key="1">
    <source>
        <dbReference type="ARBA" id="ARBA00000563"/>
    </source>
</evidence>
<dbReference type="InterPro" id="IPR013620">
    <property type="entry name" value="Exonuc_1_SH3"/>
</dbReference>
<evidence type="ECO:0000256" key="10">
    <source>
        <dbReference type="ARBA" id="ARBA00022842"/>
    </source>
</evidence>
<organism evidence="17 18">
    <name type="scientific">Sessilibacter corallicola</name>
    <dbReference type="NCBI Taxonomy" id="2904075"/>
    <lineage>
        <taxon>Bacteria</taxon>
        <taxon>Pseudomonadati</taxon>
        <taxon>Pseudomonadota</taxon>
        <taxon>Gammaproteobacteria</taxon>
        <taxon>Cellvibrionales</taxon>
        <taxon>Cellvibrionaceae</taxon>
        <taxon>Sessilibacter</taxon>
    </lineage>
</organism>
<comment type="cofactor">
    <cofactor evidence="2">
        <name>Mg(2+)</name>
        <dbReference type="ChEBI" id="CHEBI:18420"/>
    </cofactor>
</comment>
<evidence type="ECO:0000259" key="15">
    <source>
        <dbReference type="PROSITE" id="PS51784"/>
    </source>
</evidence>
<feature type="domain" description="ExoI C-terminal" evidence="16">
    <location>
        <begin position="350"/>
        <end position="471"/>
    </location>
</feature>
<keyword evidence="6" id="KW-0479">Metal-binding</keyword>
<evidence type="ECO:0000256" key="7">
    <source>
        <dbReference type="ARBA" id="ARBA00022763"/>
    </source>
</evidence>
<dbReference type="InterPro" id="IPR013520">
    <property type="entry name" value="Ribonucl_H"/>
</dbReference>
<comment type="subunit">
    <text evidence="13">Monomer. Interacts with ssb (via C-terminus); this interaction stimulates the exonuclease activity by recruiting the enzyme to its substrate.</text>
</comment>
<dbReference type="PIRSF" id="PIRSF000977">
    <property type="entry name" value="Exodeoxyribonuclease_I"/>
    <property type="match status" value="1"/>
</dbReference>
<evidence type="ECO:0000313" key="17">
    <source>
        <dbReference type="EMBL" id="GAA6167572.1"/>
    </source>
</evidence>
<evidence type="ECO:0000256" key="5">
    <source>
        <dbReference type="ARBA" id="ARBA00022722"/>
    </source>
</evidence>
<evidence type="ECO:0000256" key="11">
    <source>
        <dbReference type="ARBA" id="ARBA00023125"/>
    </source>
</evidence>
<dbReference type="CDD" id="cd06138">
    <property type="entry name" value="ExoI_N"/>
    <property type="match status" value="1"/>
</dbReference>
<evidence type="ECO:0000256" key="12">
    <source>
        <dbReference type="ARBA" id="ARBA00023204"/>
    </source>
</evidence>
<dbReference type="Gene3D" id="3.30.1520.20">
    <property type="entry name" value="Exonuclease ExoI, domain 2"/>
    <property type="match status" value="1"/>
</dbReference>
<comment type="caution">
    <text evidence="17">The sequence shown here is derived from an EMBL/GenBank/DDBJ whole genome shotgun (WGS) entry which is preliminary data.</text>
</comment>
<dbReference type="Proteomes" id="UP001465153">
    <property type="component" value="Unassembled WGS sequence"/>
</dbReference>
<dbReference type="Pfam" id="PF26016">
    <property type="entry name" value="ExoI_C"/>
    <property type="match status" value="1"/>
</dbReference>
<keyword evidence="7 14" id="KW-0227">DNA damage</keyword>
<dbReference type="EC" id="3.1.11.1" evidence="3 14"/>
<dbReference type="InterPro" id="IPR038649">
    <property type="entry name" value="EXOI_SH3_sf"/>
</dbReference>
<dbReference type="PROSITE" id="PS51785">
    <property type="entry name" value="EXOI_C"/>
    <property type="match status" value="1"/>
</dbReference>
<proteinExistence type="predicted"/>
<evidence type="ECO:0000256" key="9">
    <source>
        <dbReference type="ARBA" id="ARBA00022839"/>
    </source>
</evidence>
<accession>A0ABQ0A7D6</accession>
<keyword evidence="8 14" id="KW-0378">Hydrolase</keyword>
<evidence type="ECO:0000256" key="6">
    <source>
        <dbReference type="ARBA" id="ARBA00022723"/>
    </source>
</evidence>
<keyword evidence="5 14" id="KW-0540">Nuclease</keyword>
<evidence type="ECO:0000256" key="2">
    <source>
        <dbReference type="ARBA" id="ARBA00001946"/>
    </source>
</evidence>
<reference evidence="17 18" key="1">
    <citation type="submission" date="2024-04" db="EMBL/GenBank/DDBJ databases">
        <title>Draft genome sequence of Sessilibacter corallicola NBRC 116591.</title>
        <authorList>
            <person name="Miyakawa T."/>
            <person name="Kusuya Y."/>
            <person name="Miura T."/>
        </authorList>
    </citation>
    <scope>NUCLEOTIDE SEQUENCE [LARGE SCALE GENOMIC DNA]</scope>
    <source>
        <strain evidence="17 18">KU-00831-HH</strain>
    </source>
</reference>
<feature type="domain" description="ExoI SH3-like" evidence="15">
    <location>
        <begin position="194"/>
        <end position="347"/>
    </location>
</feature>
<keyword evidence="10" id="KW-0460">Magnesium</keyword>
<evidence type="ECO:0000256" key="4">
    <source>
        <dbReference type="ARBA" id="ARBA00019900"/>
    </source>
</evidence>
<dbReference type="Pfam" id="PF00929">
    <property type="entry name" value="RNase_T"/>
    <property type="match status" value="1"/>
</dbReference>
<dbReference type="InterPro" id="IPR034747">
    <property type="entry name" value="EXOI_SH3"/>
</dbReference>
<evidence type="ECO:0000256" key="13">
    <source>
        <dbReference type="ARBA" id="ARBA00046792"/>
    </source>
</evidence>
<dbReference type="Gene3D" id="1.20.1280.70">
    <property type="entry name" value="Exonuclease ExoI, domain 3"/>
    <property type="match status" value="1"/>
</dbReference>
<comment type="catalytic activity">
    <reaction evidence="1 14">
        <text>Exonucleolytic cleavage in the 3'- to 5'-direction to yield nucleoside 5'-phosphates.</text>
        <dbReference type="EC" id="3.1.11.1"/>
    </reaction>
</comment>
<dbReference type="InterPro" id="IPR058561">
    <property type="entry name" value="Exonuc_1_C"/>
</dbReference>
<gene>
    <name evidence="17" type="primary">sbcB</name>
    <name evidence="17" type="ORF">NBRC116591_13820</name>
</gene>
<dbReference type="Gene3D" id="3.30.420.10">
    <property type="entry name" value="Ribonuclease H-like superfamily/Ribonuclease H"/>
    <property type="match status" value="1"/>
</dbReference>
<dbReference type="InterPro" id="IPR036397">
    <property type="entry name" value="RNaseH_sf"/>
</dbReference>
<sequence>MSSFFWHDYETWGATPSKDRPVQFAGIRTDLDLNIIDDPVNILCKPTPDFLPHPQACLITGINPLHALEHGMPEKDFIERVHAELSQPDTCGVGYNSIRFDDEVTRYSLWRNFYDPYEREWKNGNSRWDIIDMVRLCYAIRPEGIEWPMVDGVVSFKLELLSAANNLSHESAHDALSDVYATIELAKLIKQKQPKLFDYCFGLRNKRKAFELFDVANTKPLFHVSSKFPAIRGCASLIAPIAMHPKNKNSVICFDLTCDPEPLFNLSSAEILEKLYTPTAELAEGEERIALKEIHLNKSPVIATPKLLDEASANRLGIDLNICRSNWQKLKGHTLVHKMNDVFTANPFSKSTLAEQALYDGFVSDADKSKCLQVRSSTGEEIARSGIVFDDSRLNDILFRYRARNYPESLSYEEQEQWHEYRVKVLTEPGFGSLTLDELHELIFSLQESGELSMEKIQLLDDVSNYSDMIL</sequence>
<dbReference type="SUPFAM" id="SSF53098">
    <property type="entry name" value="Ribonuclease H-like"/>
    <property type="match status" value="1"/>
</dbReference>
<protein>
    <recommendedName>
        <fullName evidence="4 14">Exodeoxyribonuclease I</fullName>
        <ecNumber evidence="3 14">3.1.11.1</ecNumber>
    </recommendedName>
</protein>
<keyword evidence="9 14" id="KW-0269">Exonuclease</keyword>
<dbReference type="RefSeq" id="WP_233088810.1">
    <property type="nucleotide sequence ID" value="NZ_BAABWN010000004.1"/>
</dbReference>
<dbReference type="Pfam" id="PF08411">
    <property type="entry name" value="ExoI_SH3"/>
    <property type="match status" value="1"/>
</dbReference>
<dbReference type="Gene3D" id="1.10.287.1240">
    <property type="match status" value="1"/>
</dbReference>
<evidence type="ECO:0000259" key="16">
    <source>
        <dbReference type="PROSITE" id="PS51785"/>
    </source>
</evidence>
<evidence type="ECO:0000313" key="18">
    <source>
        <dbReference type="Proteomes" id="UP001465153"/>
    </source>
</evidence>
<keyword evidence="11" id="KW-0238">DNA-binding</keyword>
<evidence type="ECO:0000256" key="8">
    <source>
        <dbReference type="ARBA" id="ARBA00022801"/>
    </source>
</evidence>
<dbReference type="EMBL" id="BAABWN010000004">
    <property type="protein sequence ID" value="GAA6167572.1"/>
    <property type="molecule type" value="Genomic_DNA"/>
</dbReference>
<dbReference type="InterPro" id="IPR012337">
    <property type="entry name" value="RNaseH-like_sf"/>
</dbReference>
<name>A0ABQ0A7D6_9GAMM</name>
<evidence type="ECO:0000256" key="3">
    <source>
        <dbReference type="ARBA" id="ARBA00012108"/>
    </source>
</evidence>
<keyword evidence="18" id="KW-1185">Reference proteome</keyword>